<dbReference type="Pfam" id="PF24295">
    <property type="entry name" value="DUF7480"/>
    <property type="match status" value="1"/>
</dbReference>
<dbReference type="PROSITE" id="PS51257">
    <property type="entry name" value="PROKAR_LIPOPROTEIN"/>
    <property type="match status" value="1"/>
</dbReference>
<protein>
    <recommendedName>
        <fullName evidence="1">DUF7480 domain-containing protein</fullName>
    </recommendedName>
</protein>
<reference evidence="2 3" key="1">
    <citation type="submission" date="2016-12" db="EMBL/GenBank/DDBJ databases">
        <title>Izhakiella australiana sp. nov. of genus Izhakiella isolated from Australian desert.</title>
        <authorList>
            <person name="Ji M."/>
        </authorList>
    </citation>
    <scope>NUCLEOTIDE SEQUENCE [LARGE SCALE GENOMIC DNA]</scope>
    <source>
        <strain evidence="2 3">D4N98</strain>
    </source>
</reference>
<feature type="domain" description="DUF7480" evidence="1">
    <location>
        <begin position="27"/>
        <end position="124"/>
    </location>
</feature>
<sequence length="136" mass="15180">MKKIVFLLPCILLAACQSQRPVSPDLQAQAAVINNQLCVKINPQGDEKVRSIFIYEGNNTGGGMMKEFYPQPQVSSNDCLPAPPYTYQSGKTYTWKIDLQSAQRLEKGDYPSTRIFTARFTWKQDGVTTSLGQDSP</sequence>
<gene>
    <name evidence="2" type="ORF">BTJ39_17540</name>
</gene>
<proteinExistence type="predicted"/>
<name>A0A1S8YIE2_9GAMM</name>
<dbReference type="AlphaFoldDB" id="A0A1S8YIE2"/>
<dbReference type="InterPro" id="IPR054657">
    <property type="entry name" value="T6SS_periplasmic_put"/>
</dbReference>
<dbReference type="Proteomes" id="UP000190667">
    <property type="component" value="Unassembled WGS sequence"/>
</dbReference>
<accession>A0A1S8YIE2</accession>
<keyword evidence="3" id="KW-1185">Reference proteome</keyword>
<evidence type="ECO:0000259" key="1">
    <source>
        <dbReference type="Pfam" id="PF24295"/>
    </source>
</evidence>
<organism evidence="2 3">
    <name type="scientific">Izhakiella australiensis</name>
    <dbReference type="NCBI Taxonomy" id="1926881"/>
    <lineage>
        <taxon>Bacteria</taxon>
        <taxon>Pseudomonadati</taxon>
        <taxon>Pseudomonadota</taxon>
        <taxon>Gammaproteobacteria</taxon>
        <taxon>Enterobacterales</taxon>
        <taxon>Erwiniaceae</taxon>
        <taxon>Izhakiella</taxon>
    </lineage>
</organism>
<dbReference type="OrthoDB" id="6563411at2"/>
<evidence type="ECO:0000313" key="2">
    <source>
        <dbReference type="EMBL" id="OON38658.1"/>
    </source>
</evidence>
<comment type="caution">
    <text evidence="2">The sequence shown here is derived from an EMBL/GenBank/DDBJ whole genome shotgun (WGS) entry which is preliminary data.</text>
</comment>
<evidence type="ECO:0000313" key="3">
    <source>
        <dbReference type="Proteomes" id="UP000190667"/>
    </source>
</evidence>
<dbReference type="InterPro" id="IPR055903">
    <property type="entry name" value="DUF7480"/>
</dbReference>
<dbReference type="EMBL" id="MRUL01000014">
    <property type="protein sequence ID" value="OON38658.1"/>
    <property type="molecule type" value="Genomic_DNA"/>
</dbReference>
<dbReference type="RefSeq" id="WP_078003982.1">
    <property type="nucleotide sequence ID" value="NZ_MRUL01000014.1"/>
</dbReference>
<dbReference type="NCBIfam" id="NF045617">
    <property type="entry name" value="mostly_LP"/>
    <property type="match status" value="1"/>
</dbReference>